<dbReference type="SUPFAM" id="SSF143631">
    <property type="entry name" value="ApbE-like"/>
    <property type="match status" value="1"/>
</dbReference>
<evidence type="ECO:0000256" key="1">
    <source>
        <dbReference type="ARBA" id="ARBA00001946"/>
    </source>
</evidence>
<evidence type="ECO:0000313" key="11">
    <source>
        <dbReference type="EMBL" id="MFD2840382.1"/>
    </source>
</evidence>
<accession>A0ABW5XE49</accession>
<evidence type="ECO:0000256" key="4">
    <source>
        <dbReference type="ARBA" id="ARBA00022630"/>
    </source>
</evidence>
<dbReference type="RefSeq" id="WP_377466213.1">
    <property type="nucleotide sequence ID" value="NZ_JBHUOP010000003.1"/>
</dbReference>
<keyword evidence="5 11" id="KW-0808">Transferase</keyword>
<dbReference type="Gene3D" id="3.10.520.10">
    <property type="entry name" value="ApbE-like domains"/>
    <property type="match status" value="1"/>
</dbReference>
<dbReference type="EMBL" id="JBHUOP010000003">
    <property type="protein sequence ID" value="MFD2840382.1"/>
    <property type="molecule type" value="Genomic_DNA"/>
</dbReference>
<reference evidence="12" key="1">
    <citation type="journal article" date="2019" name="Int. J. Syst. Evol. Microbiol.">
        <title>The Global Catalogue of Microorganisms (GCM) 10K type strain sequencing project: providing services to taxonomists for standard genome sequencing and annotation.</title>
        <authorList>
            <consortium name="The Broad Institute Genomics Platform"/>
            <consortium name="The Broad Institute Genome Sequencing Center for Infectious Disease"/>
            <person name="Wu L."/>
            <person name="Ma J."/>
        </authorList>
    </citation>
    <scope>NUCLEOTIDE SEQUENCE [LARGE SCALE GENOMIC DNA]</scope>
    <source>
        <strain evidence="12">KCTC 33576</strain>
    </source>
</reference>
<evidence type="ECO:0000256" key="5">
    <source>
        <dbReference type="ARBA" id="ARBA00022679"/>
    </source>
</evidence>
<dbReference type="InterPro" id="IPR024932">
    <property type="entry name" value="ApbE"/>
</dbReference>
<dbReference type="Proteomes" id="UP001597391">
    <property type="component" value="Unassembled WGS sequence"/>
</dbReference>
<gene>
    <name evidence="11" type="ORF">ACFSYH_07325</name>
</gene>
<dbReference type="InterPro" id="IPR003374">
    <property type="entry name" value="ApbE-like_sf"/>
</dbReference>
<evidence type="ECO:0000256" key="7">
    <source>
        <dbReference type="ARBA" id="ARBA00022827"/>
    </source>
</evidence>
<comment type="caution">
    <text evidence="11">The sequence shown here is derived from an EMBL/GenBank/DDBJ whole genome shotgun (WGS) entry which is preliminary data.</text>
</comment>
<evidence type="ECO:0000256" key="8">
    <source>
        <dbReference type="ARBA" id="ARBA00022842"/>
    </source>
</evidence>
<name>A0ABW5XE49_9MICO</name>
<dbReference type="EC" id="2.7.1.180" evidence="2"/>
<sequence>MTLTYTWNQWTTECSLSVDSNDPTARDMAVAIAHELSSQVDLACSRFRDDSELMARAPEFARGAEPSPMLEALVSTALEAARLSDGLVDPTLGRHMMALGYDSAFDTSGSVALSIHTERRADWRDIVLKDHVLTIPAGVMLDLGATAKAYAADLIATTCHDRTGAGVLVSLGGDIATVGEAPTQGWQILVQGDSDAPSQQVTLAGGWSIATSSTRRRRWMRDDSPLHHILDPSTGMPAPDIWNSVSAVAPTCVEANLLSTAAIVAADGAVEWLMRRPQPRAARLVDQSGKSTILAGWPRD</sequence>
<protein>
    <recommendedName>
        <fullName evidence="3">FAD:protein FMN transferase</fullName>
        <ecNumber evidence="2">2.7.1.180</ecNumber>
    </recommendedName>
    <alternativeName>
        <fullName evidence="9">Flavin transferase</fullName>
    </alternativeName>
</protein>
<dbReference type="PANTHER" id="PTHR30040">
    <property type="entry name" value="THIAMINE BIOSYNTHESIS LIPOPROTEIN APBE"/>
    <property type="match status" value="1"/>
</dbReference>
<keyword evidence="7" id="KW-0274">FAD</keyword>
<dbReference type="PANTHER" id="PTHR30040:SF2">
    <property type="entry name" value="FAD:PROTEIN FMN TRANSFERASE"/>
    <property type="match status" value="1"/>
</dbReference>
<keyword evidence="8" id="KW-0460">Magnesium</keyword>
<evidence type="ECO:0000256" key="3">
    <source>
        <dbReference type="ARBA" id="ARBA00016337"/>
    </source>
</evidence>
<evidence type="ECO:0000313" key="12">
    <source>
        <dbReference type="Proteomes" id="UP001597391"/>
    </source>
</evidence>
<keyword evidence="12" id="KW-1185">Reference proteome</keyword>
<keyword evidence="4" id="KW-0285">Flavoprotein</keyword>
<proteinExistence type="predicted"/>
<keyword evidence="6" id="KW-0479">Metal-binding</keyword>
<evidence type="ECO:0000256" key="2">
    <source>
        <dbReference type="ARBA" id="ARBA00011955"/>
    </source>
</evidence>
<dbReference type="GO" id="GO:0016740">
    <property type="term" value="F:transferase activity"/>
    <property type="evidence" value="ECO:0007669"/>
    <property type="project" value="UniProtKB-KW"/>
</dbReference>
<comment type="catalytic activity">
    <reaction evidence="10">
        <text>L-threonyl-[protein] + FAD = FMN-L-threonyl-[protein] + AMP + H(+)</text>
        <dbReference type="Rhea" id="RHEA:36847"/>
        <dbReference type="Rhea" id="RHEA-COMP:11060"/>
        <dbReference type="Rhea" id="RHEA-COMP:11061"/>
        <dbReference type="ChEBI" id="CHEBI:15378"/>
        <dbReference type="ChEBI" id="CHEBI:30013"/>
        <dbReference type="ChEBI" id="CHEBI:57692"/>
        <dbReference type="ChEBI" id="CHEBI:74257"/>
        <dbReference type="ChEBI" id="CHEBI:456215"/>
        <dbReference type="EC" id="2.7.1.180"/>
    </reaction>
</comment>
<evidence type="ECO:0000256" key="10">
    <source>
        <dbReference type="ARBA" id="ARBA00048540"/>
    </source>
</evidence>
<comment type="cofactor">
    <cofactor evidence="1">
        <name>Mg(2+)</name>
        <dbReference type="ChEBI" id="CHEBI:18420"/>
    </cofactor>
</comment>
<evidence type="ECO:0000256" key="6">
    <source>
        <dbReference type="ARBA" id="ARBA00022723"/>
    </source>
</evidence>
<evidence type="ECO:0000256" key="9">
    <source>
        <dbReference type="ARBA" id="ARBA00031306"/>
    </source>
</evidence>
<dbReference type="Pfam" id="PF02424">
    <property type="entry name" value="ApbE"/>
    <property type="match status" value="1"/>
</dbReference>
<organism evidence="11 12">
    <name type="scientific">Populibacterium corticicola</name>
    <dbReference type="NCBI Taxonomy" id="1812826"/>
    <lineage>
        <taxon>Bacteria</taxon>
        <taxon>Bacillati</taxon>
        <taxon>Actinomycetota</taxon>
        <taxon>Actinomycetes</taxon>
        <taxon>Micrococcales</taxon>
        <taxon>Jonesiaceae</taxon>
        <taxon>Populibacterium</taxon>
    </lineage>
</organism>